<dbReference type="RefSeq" id="WP_223104298.1">
    <property type="nucleotide sequence ID" value="NZ_CP061913.1"/>
</dbReference>
<keyword evidence="1 4" id="KW-0808">Transferase</keyword>
<dbReference type="Proteomes" id="UP001589608">
    <property type="component" value="Unassembled WGS sequence"/>
</dbReference>
<sequence>MSVEVQRLGPADWQLWRSVRLAALADAPEAFGSSLDKEQGYTDEQWRAWMAPDRGLKAVARTPGGTAGVIGVWVPHDSDPEVYSMWVHPHSRGTGVGDRLVSEALAWAGEQRLEAVMLWVVGDNAAARRLYERHGFEATGESQPYPRDPARIEYVMRRTL</sequence>
<organism evidence="4 5">
    <name type="scientific">Dactylosporangium vinaceum</name>
    <dbReference type="NCBI Taxonomy" id="53362"/>
    <lineage>
        <taxon>Bacteria</taxon>
        <taxon>Bacillati</taxon>
        <taxon>Actinomycetota</taxon>
        <taxon>Actinomycetes</taxon>
        <taxon>Micromonosporales</taxon>
        <taxon>Micromonosporaceae</taxon>
        <taxon>Dactylosporangium</taxon>
    </lineage>
</organism>
<gene>
    <name evidence="4" type="ORF">ACFFTR_51075</name>
</gene>
<dbReference type="PANTHER" id="PTHR43420">
    <property type="entry name" value="ACETYLTRANSFERASE"/>
    <property type="match status" value="1"/>
</dbReference>
<dbReference type="InterPro" id="IPR000182">
    <property type="entry name" value="GNAT_dom"/>
</dbReference>
<reference evidence="4 5" key="1">
    <citation type="submission" date="2024-09" db="EMBL/GenBank/DDBJ databases">
        <authorList>
            <person name="Sun Q."/>
            <person name="Mori K."/>
        </authorList>
    </citation>
    <scope>NUCLEOTIDE SEQUENCE [LARGE SCALE GENOMIC DNA]</scope>
    <source>
        <strain evidence="4 5">JCM 3307</strain>
    </source>
</reference>
<evidence type="ECO:0000313" key="5">
    <source>
        <dbReference type="Proteomes" id="UP001589608"/>
    </source>
</evidence>
<name>A0ABV5MRI5_9ACTN</name>
<dbReference type="Pfam" id="PF00583">
    <property type="entry name" value="Acetyltransf_1"/>
    <property type="match status" value="1"/>
</dbReference>
<dbReference type="InterPro" id="IPR016181">
    <property type="entry name" value="Acyl_CoA_acyltransferase"/>
</dbReference>
<evidence type="ECO:0000313" key="4">
    <source>
        <dbReference type="EMBL" id="MFB9451461.1"/>
    </source>
</evidence>
<comment type="caution">
    <text evidence="4">The sequence shown here is derived from an EMBL/GenBank/DDBJ whole genome shotgun (WGS) entry which is preliminary data.</text>
</comment>
<evidence type="ECO:0000259" key="3">
    <source>
        <dbReference type="PROSITE" id="PS51186"/>
    </source>
</evidence>
<accession>A0ABV5MRI5</accession>
<feature type="domain" description="N-acetyltransferase" evidence="3">
    <location>
        <begin position="3"/>
        <end position="160"/>
    </location>
</feature>
<dbReference type="GO" id="GO:0016746">
    <property type="term" value="F:acyltransferase activity"/>
    <property type="evidence" value="ECO:0007669"/>
    <property type="project" value="UniProtKB-KW"/>
</dbReference>
<dbReference type="InterPro" id="IPR050680">
    <property type="entry name" value="YpeA/RimI_acetyltransf"/>
</dbReference>
<dbReference type="SUPFAM" id="SSF55729">
    <property type="entry name" value="Acyl-CoA N-acyltransferases (Nat)"/>
    <property type="match status" value="1"/>
</dbReference>
<dbReference type="Gene3D" id="3.40.630.30">
    <property type="match status" value="1"/>
</dbReference>
<keyword evidence="5" id="KW-1185">Reference proteome</keyword>
<dbReference type="EC" id="2.3.1.-" evidence="4"/>
<proteinExistence type="predicted"/>
<protein>
    <submittedName>
        <fullName evidence="4">GNAT family N-acetyltransferase</fullName>
        <ecNumber evidence="4">2.3.1.-</ecNumber>
    </submittedName>
</protein>
<dbReference type="EMBL" id="JBHMCA010000090">
    <property type="protein sequence ID" value="MFB9451461.1"/>
    <property type="molecule type" value="Genomic_DNA"/>
</dbReference>
<keyword evidence="2 4" id="KW-0012">Acyltransferase</keyword>
<evidence type="ECO:0000256" key="1">
    <source>
        <dbReference type="ARBA" id="ARBA00022679"/>
    </source>
</evidence>
<dbReference type="PROSITE" id="PS51186">
    <property type="entry name" value="GNAT"/>
    <property type="match status" value="1"/>
</dbReference>
<evidence type="ECO:0000256" key="2">
    <source>
        <dbReference type="ARBA" id="ARBA00023315"/>
    </source>
</evidence>
<dbReference type="CDD" id="cd04301">
    <property type="entry name" value="NAT_SF"/>
    <property type="match status" value="1"/>
</dbReference>